<dbReference type="AlphaFoldDB" id="A0A401WA16"/>
<feature type="compositionally biased region" description="Pro residues" evidence="1">
    <location>
        <begin position="77"/>
        <end position="100"/>
    </location>
</feature>
<dbReference type="Proteomes" id="UP000286746">
    <property type="component" value="Unassembled WGS sequence"/>
</dbReference>
<evidence type="ECO:0000256" key="1">
    <source>
        <dbReference type="SAM" id="MobiDB-lite"/>
    </source>
</evidence>
<keyword evidence="2" id="KW-0472">Membrane</keyword>
<feature type="transmembrane region" description="Helical" evidence="2">
    <location>
        <begin position="130"/>
        <end position="148"/>
    </location>
</feature>
<evidence type="ECO:0000313" key="3">
    <source>
        <dbReference type="EMBL" id="GCD46132.1"/>
    </source>
</evidence>
<proteinExistence type="predicted"/>
<evidence type="ECO:0000256" key="2">
    <source>
        <dbReference type="SAM" id="Phobius"/>
    </source>
</evidence>
<keyword evidence="2" id="KW-0812">Transmembrane</keyword>
<feature type="transmembrane region" description="Helical" evidence="2">
    <location>
        <begin position="193"/>
        <end position="213"/>
    </location>
</feature>
<feature type="compositionally biased region" description="Pro residues" evidence="1">
    <location>
        <begin position="50"/>
        <end position="69"/>
    </location>
</feature>
<keyword evidence="2" id="KW-1133">Transmembrane helix</keyword>
<sequence length="224" mass="24159">MTAPGADELRMRYLLRRLGVGPDASPEDPMPENTHQPRPVTPTRVIPAGQPWPPIARPLPPGPPGPGAVPPWRTAPAAPPPPPPVVPPRTQPWPDPPPPGPVEVRVTVDLVRPPEPEPSRWRWDWLTARLRPWASLISAVVVLGPWFGGHSIAGAWSATLHEARTEAGLLPAYLLAIGAGALVFFADDRRPRWWTRGALIVGLVGGTGAMGWYDPVTLLTGVRP</sequence>
<comment type="caution">
    <text evidence="3">The sequence shown here is derived from an EMBL/GenBank/DDBJ whole genome shotgun (WGS) entry which is preliminary data.</text>
</comment>
<protein>
    <submittedName>
        <fullName evidence="3">Uncharacterized protein</fullName>
    </submittedName>
</protein>
<feature type="transmembrane region" description="Helical" evidence="2">
    <location>
        <begin position="168"/>
        <end position="186"/>
    </location>
</feature>
<dbReference type="RefSeq" id="WP_125056564.1">
    <property type="nucleotide sequence ID" value="NZ_BHZD01000001.1"/>
</dbReference>
<dbReference type="EMBL" id="BHZD01000001">
    <property type="protein sequence ID" value="GCD46132.1"/>
    <property type="molecule type" value="Genomic_DNA"/>
</dbReference>
<evidence type="ECO:0000313" key="4">
    <source>
        <dbReference type="Proteomes" id="UP000286746"/>
    </source>
</evidence>
<keyword evidence="4" id="KW-1185">Reference proteome</keyword>
<feature type="region of interest" description="Disordered" evidence="1">
    <location>
        <begin position="17"/>
        <end position="100"/>
    </location>
</feature>
<accession>A0A401WA16</accession>
<organism evidence="3 4">
    <name type="scientific">Streptomyces paromomycinus</name>
    <name type="common">Streptomyces rimosus subsp. paromomycinus</name>
    <dbReference type="NCBI Taxonomy" id="92743"/>
    <lineage>
        <taxon>Bacteria</taxon>
        <taxon>Bacillati</taxon>
        <taxon>Actinomycetota</taxon>
        <taxon>Actinomycetes</taxon>
        <taxon>Kitasatosporales</taxon>
        <taxon>Streptomycetaceae</taxon>
        <taxon>Streptomyces</taxon>
    </lineage>
</organism>
<name>A0A401WA16_STREY</name>
<gene>
    <name evidence="3" type="ORF">GKJPGBOP_05879</name>
</gene>
<reference evidence="3 4" key="1">
    <citation type="submission" date="2018-11" db="EMBL/GenBank/DDBJ databases">
        <title>Whole genome sequence of Streptomyces paromomycinus NBRC 15454(T).</title>
        <authorList>
            <person name="Komaki H."/>
            <person name="Tamura T."/>
        </authorList>
    </citation>
    <scope>NUCLEOTIDE SEQUENCE [LARGE SCALE GENOMIC DNA]</scope>
    <source>
        <strain evidence="3 4">NBRC 15454</strain>
    </source>
</reference>